<comment type="caution">
    <text evidence="4">The sequence shown here is derived from an EMBL/GenBank/DDBJ whole genome shotgun (WGS) entry which is preliminary data.</text>
</comment>
<dbReference type="Gene3D" id="3.30.1450.10">
    <property type="match status" value="1"/>
</dbReference>
<keyword evidence="1" id="KW-0732">Signal</keyword>
<name>A0A8J3AWD8_9BURK</name>
<dbReference type="Proteomes" id="UP000642180">
    <property type="component" value="Unassembled WGS sequence"/>
</dbReference>
<protein>
    <recommendedName>
        <fullName evidence="3">Outer membrane protein assembly factor BamE domain-containing protein</fullName>
    </recommendedName>
</protein>
<organism evidence="4 5">
    <name type="scientific">Oxalicibacterium faecigallinarum</name>
    <dbReference type="NCBI Taxonomy" id="573741"/>
    <lineage>
        <taxon>Bacteria</taxon>
        <taxon>Pseudomonadati</taxon>
        <taxon>Pseudomonadota</taxon>
        <taxon>Betaproteobacteria</taxon>
        <taxon>Burkholderiales</taxon>
        <taxon>Oxalobacteraceae</taxon>
        <taxon>Oxalicibacterium</taxon>
    </lineage>
</organism>
<dbReference type="InterPro" id="IPR037873">
    <property type="entry name" value="BamE-like"/>
</dbReference>
<feature type="domain" description="Outer membrane protein assembly factor BamE" evidence="3">
    <location>
        <begin position="78"/>
        <end position="137"/>
    </location>
</feature>
<dbReference type="Pfam" id="PF04355">
    <property type="entry name" value="BamE"/>
    <property type="match status" value="1"/>
</dbReference>
<dbReference type="AlphaFoldDB" id="A0A8J3AWD8"/>
<keyword evidence="2" id="KW-0472">Membrane</keyword>
<dbReference type="EMBL" id="BMDI01000001">
    <property type="protein sequence ID" value="GGI18062.1"/>
    <property type="molecule type" value="Genomic_DNA"/>
</dbReference>
<gene>
    <name evidence="4" type="ORF">GCM10008066_12110</name>
</gene>
<dbReference type="InterPro" id="IPR007450">
    <property type="entry name" value="BamE_dom"/>
</dbReference>
<proteinExistence type="predicted"/>
<sequence>MFGCNQHGRPIEDFGIEKLTKGVSTEADVRQAMGEPEMVWNEPSGARTFEYPKGPEGHRTWMVELDVSGIMRDYRQTLTDENFARVQAGMTRDDVRRLLGKPGSTATFPLKNEEVWDWRYFSGPVTERFFHVHFDRDSGKVVRMSSSDPVKG</sequence>
<evidence type="ECO:0000313" key="5">
    <source>
        <dbReference type="Proteomes" id="UP000642180"/>
    </source>
</evidence>
<accession>A0A8J3AWD8</accession>
<evidence type="ECO:0000259" key="3">
    <source>
        <dbReference type="Pfam" id="PF04355"/>
    </source>
</evidence>
<evidence type="ECO:0000313" key="4">
    <source>
        <dbReference type="EMBL" id="GGI18062.1"/>
    </source>
</evidence>
<keyword evidence="5" id="KW-1185">Reference proteome</keyword>
<evidence type="ECO:0000256" key="2">
    <source>
        <dbReference type="ARBA" id="ARBA00023136"/>
    </source>
</evidence>
<reference evidence="5" key="1">
    <citation type="journal article" date="2019" name="Int. J. Syst. Evol. Microbiol.">
        <title>The Global Catalogue of Microorganisms (GCM) 10K type strain sequencing project: providing services to taxonomists for standard genome sequencing and annotation.</title>
        <authorList>
            <consortium name="The Broad Institute Genomics Platform"/>
            <consortium name="The Broad Institute Genome Sequencing Center for Infectious Disease"/>
            <person name="Wu L."/>
            <person name="Ma J."/>
        </authorList>
    </citation>
    <scope>NUCLEOTIDE SEQUENCE [LARGE SCALE GENOMIC DNA]</scope>
    <source>
        <strain evidence="5">CCM 2767</strain>
    </source>
</reference>
<dbReference type="GO" id="GO:0019867">
    <property type="term" value="C:outer membrane"/>
    <property type="evidence" value="ECO:0007669"/>
    <property type="project" value="InterPro"/>
</dbReference>
<evidence type="ECO:0000256" key="1">
    <source>
        <dbReference type="ARBA" id="ARBA00022729"/>
    </source>
</evidence>